<dbReference type="InterPro" id="IPR004158">
    <property type="entry name" value="DUF247_pln"/>
</dbReference>
<gene>
    <name evidence="2" type="ORF">CFP56_008100</name>
</gene>
<evidence type="ECO:0000313" key="2">
    <source>
        <dbReference type="EMBL" id="KAK7846306.1"/>
    </source>
</evidence>
<name>A0AAW0L7I3_QUESU</name>
<accession>A0AAW0L7I3</accession>
<dbReference type="AlphaFoldDB" id="A0AAW0L7I3"/>
<proteinExistence type="predicted"/>
<dbReference type="EMBL" id="PKMF04000157">
    <property type="protein sequence ID" value="KAK7846306.1"/>
    <property type="molecule type" value="Genomic_DNA"/>
</dbReference>
<evidence type="ECO:0000313" key="3">
    <source>
        <dbReference type="Proteomes" id="UP000237347"/>
    </source>
</evidence>
<keyword evidence="3" id="KW-1185">Reference proteome</keyword>
<organism evidence="2 3">
    <name type="scientific">Quercus suber</name>
    <name type="common">Cork oak</name>
    <dbReference type="NCBI Taxonomy" id="58331"/>
    <lineage>
        <taxon>Eukaryota</taxon>
        <taxon>Viridiplantae</taxon>
        <taxon>Streptophyta</taxon>
        <taxon>Embryophyta</taxon>
        <taxon>Tracheophyta</taxon>
        <taxon>Spermatophyta</taxon>
        <taxon>Magnoliopsida</taxon>
        <taxon>eudicotyledons</taxon>
        <taxon>Gunneridae</taxon>
        <taxon>Pentapetalae</taxon>
        <taxon>rosids</taxon>
        <taxon>fabids</taxon>
        <taxon>Fagales</taxon>
        <taxon>Fagaceae</taxon>
        <taxon>Quercus</taxon>
    </lineage>
</organism>
<feature type="transmembrane region" description="Helical" evidence="1">
    <location>
        <begin position="575"/>
        <end position="596"/>
    </location>
</feature>
<protein>
    <submittedName>
        <fullName evidence="2">Upf0481 protein</fullName>
    </submittedName>
</protein>
<feature type="transmembrane region" description="Helical" evidence="1">
    <location>
        <begin position="690"/>
        <end position="707"/>
    </location>
</feature>
<keyword evidence="1" id="KW-0472">Membrane</keyword>
<keyword evidence="1" id="KW-0812">Transmembrane</keyword>
<dbReference type="Pfam" id="PF03140">
    <property type="entry name" value="DUF247"/>
    <property type="match status" value="3"/>
</dbReference>
<dbReference type="PANTHER" id="PTHR31170:SF25">
    <property type="entry name" value="BNAA09G04570D PROTEIN"/>
    <property type="match status" value="1"/>
</dbReference>
<feature type="transmembrane region" description="Helical" evidence="1">
    <location>
        <begin position="92"/>
        <end position="112"/>
    </location>
</feature>
<reference evidence="2 3" key="1">
    <citation type="journal article" date="2018" name="Sci. Data">
        <title>The draft genome sequence of cork oak.</title>
        <authorList>
            <person name="Ramos A.M."/>
            <person name="Usie A."/>
            <person name="Barbosa P."/>
            <person name="Barros P.M."/>
            <person name="Capote T."/>
            <person name="Chaves I."/>
            <person name="Simoes F."/>
            <person name="Abreu I."/>
            <person name="Carrasquinho I."/>
            <person name="Faro C."/>
            <person name="Guimaraes J.B."/>
            <person name="Mendonca D."/>
            <person name="Nobrega F."/>
            <person name="Rodrigues L."/>
            <person name="Saibo N.J.M."/>
            <person name="Varela M.C."/>
            <person name="Egas C."/>
            <person name="Matos J."/>
            <person name="Miguel C.M."/>
            <person name="Oliveira M.M."/>
            <person name="Ricardo C.P."/>
            <person name="Goncalves S."/>
        </authorList>
    </citation>
    <scope>NUCLEOTIDE SEQUENCE [LARGE SCALE GENOMIC DNA]</scope>
    <source>
        <strain evidence="3">cv. HL8</strain>
    </source>
</reference>
<comment type="caution">
    <text evidence="2">The sequence shown here is derived from an EMBL/GenBank/DDBJ whole genome shotgun (WGS) entry which is preliminary data.</text>
</comment>
<sequence>MCLDFPNDFAITSYISFLDSLIDEPNDVKMLRKAGILYNCLGSDEEVARLFNEIGTDLVPNSEIYRDVGVQIQKHQKTLPSWMFRFYNDHFAGTWSIAGFLGAVLALSLTMAGKEHVVSIEGFLRIEAGETSSGSVTEDAQTHSISIESTDLEAKINTVMEARKKVTPSPAPKIQKVIFVLRDHKDSKKLYEPRTVSLGPIHHRNDKYQIGEQYKLALTYEFVKGSKEKINYLYKKIGKKINELRDCFEKGVIEGYDDEALIWLLLVDGCAILQYIDCSAKNKFEELNIKPDSIAFTQQDLFLLENQLPYRLLKWLMRWIENETELKKSIDTYIDRQVTVPLPEDHSSILRCAAPSSLSWYLSRKSKQQQEKQDDGDAIHLLDLLRTRLLQKHQQNKPQKSTKDCSKDTSLLSSLQSYRNVQELQAAGIHVERSKNDNCSLDDISFTKLGCLGFLWLPPITVDDSTRPKFLNLIAYEMCLDFKNDFGITSYISFLDSLIDEANDVKMLRKAGILYNCLGSDQHVAELFNEIGTDLVSNSEIYSNVRLQIQKHYKNQLMTWLAQVYHDHFNSPWTFLAFFGALLALALTVIQTWYAVKSPPGPCKKDFSPPKKKKIIDEANDVKMLRKAGILYNCLGSDEEVARVFNEIGTDLVPNSEIYRDVRVQIQKHYKNQLMTWLAQVYHDHFNSPWTFLAFFGALLALALTVIQSQTRYAVKSPPGPCVSL</sequence>
<dbReference type="Proteomes" id="UP000237347">
    <property type="component" value="Unassembled WGS sequence"/>
</dbReference>
<dbReference type="PANTHER" id="PTHR31170">
    <property type="entry name" value="BNAC04G53230D PROTEIN"/>
    <property type="match status" value="1"/>
</dbReference>
<evidence type="ECO:0000256" key="1">
    <source>
        <dbReference type="SAM" id="Phobius"/>
    </source>
</evidence>
<keyword evidence="1" id="KW-1133">Transmembrane helix</keyword>